<keyword evidence="3" id="KW-0067">ATP-binding</keyword>
<organism evidence="5 6">
    <name type="scientific">Dietzia psychralcaliphila</name>
    <dbReference type="NCBI Taxonomy" id="139021"/>
    <lineage>
        <taxon>Bacteria</taxon>
        <taxon>Bacillati</taxon>
        <taxon>Actinomycetota</taxon>
        <taxon>Actinomycetes</taxon>
        <taxon>Mycobacteriales</taxon>
        <taxon>Dietziaceae</taxon>
        <taxon>Dietzia</taxon>
    </lineage>
</organism>
<keyword evidence="6" id="KW-1185">Reference proteome</keyword>
<dbReference type="InterPro" id="IPR028350">
    <property type="entry name" value="DNAC/IstB-like"/>
</dbReference>
<comment type="similarity">
    <text evidence="1">Belongs to the IS21/IS1162 putative ATP-binding protein family.</text>
</comment>
<evidence type="ECO:0000256" key="2">
    <source>
        <dbReference type="ARBA" id="ARBA00022741"/>
    </source>
</evidence>
<feature type="domain" description="AAA+ ATPase" evidence="4">
    <location>
        <begin position="101"/>
        <end position="234"/>
    </location>
</feature>
<dbReference type="CDD" id="cd00009">
    <property type="entry name" value="AAA"/>
    <property type="match status" value="1"/>
</dbReference>
<dbReference type="PIRSF" id="PIRSF003073">
    <property type="entry name" value="DNAC_TnpB_IstB"/>
    <property type="match status" value="1"/>
</dbReference>
<dbReference type="GO" id="GO:0006260">
    <property type="term" value="P:DNA replication"/>
    <property type="evidence" value="ECO:0007669"/>
    <property type="project" value="TreeGrafter"/>
</dbReference>
<dbReference type="EMBL" id="CP015454">
    <property type="protein sequence ID" value="AWH97607.1"/>
    <property type="molecule type" value="Genomic_DNA"/>
</dbReference>
<dbReference type="Proteomes" id="UP000244903">
    <property type="component" value="Plasmid unnamed"/>
</dbReference>
<dbReference type="PANTHER" id="PTHR30050:SF4">
    <property type="entry name" value="ATP-BINDING PROTEIN RV3427C IN INSERTION SEQUENCE-RELATED"/>
    <property type="match status" value="1"/>
</dbReference>
<dbReference type="InterPro" id="IPR027417">
    <property type="entry name" value="P-loop_NTPase"/>
</dbReference>
<dbReference type="InterPro" id="IPR047661">
    <property type="entry name" value="IstB"/>
</dbReference>
<dbReference type="RefSeq" id="WP_107749414.1">
    <property type="nucleotide sequence ID" value="NZ_CP015454.1"/>
</dbReference>
<dbReference type="KEGG" id="dpc:A6048_17870"/>
<keyword evidence="2" id="KW-0547">Nucleotide-binding</keyword>
<dbReference type="NCBIfam" id="NF038214">
    <property type="entry name" value="IS21_help_AAA"/>
    <property type="match status" value="1"/>
</dbReference>
<evidence type="ECO:0000313" key="6">
    <source>
        <dbReference type="Proteomes" id="UP000244903"/>
    </source>
</evidence>
<dbReference type="Pfam" id="PF01695">
    <property type="entry name" value="IstB_IS21"/>
    <property type="match status" value="1"/>
</dbReference>
<dbReference type="PANTHER" id="PTHR30050">
    <property type="entry name" value="CHROMOSOMAL REPLICATION INITIATOR PROTEIN DNAA"/>
    <property type="match status" value="1"/>
</dbReference>
<dbReference type="InterPro" id="IPR002611">
    <property type="entry name" value="IstB_ATP-bd"/>
</dbReference>
<dbReference type="InterPro" id="IPR003593">
    <property type="entry name" value="AAA+_ATPase"/>
</dbReference>
<dbReference type="Gene3D" id="3.40.50.300">
    <property type="entry name" value="P-loop containing nucleotide triphosphate hydrolases"/>
    <property type="match status" value="1"/>
</dbReference>
<reference evidence="5 6" key="1">
    <citation type="submission" date="2016-04" db="EMBL/GenBank/DDBJ databases">
        <title>Complete genome sequence of the haloalkaliphilic hydrocarbon-degrading bacterium Dietzia psychralcaliphila ILA-1T, isolated from a drain of a fish product-processing plant.</title>
        <authorList>
            <person name="Zhao J."/>
            <person name="Hu B."/>
            <person name="Geng S."/>
            <person name="Nie Y."/>
            <person name="Tang Y."/>
        </authorList>
    </citation>
    <scope>NUCLEOTIDE SEQUENCE [LARGE SCALE GENOMIC DNA]</scope>
    <source>
        <strain evidence="5 6">ILA-1</strain>
        <plasmid evidence="5 6">unnamed</plasmid>
    </source>
</reference>
<evidence type="ECO:0000259" key="4">
    <source>
        <dbReference type="SMART" id="SM00382"/>
    </source>
</evidence>
<dbReference type="AlphaFoldDB" id="A0AAD0JVQ6"/>
<geneLocation type="plasmid" evidence="5 6">
    <name>unnamed</name>
</geneLocation>
<dbReference type="SMART" id="SM00382">
    <property type="entry name" value="AAA"/>
    <property type="match status" value="1"/>
</dbReference>
<protein>
    <submittedName>
        <fullName evidence="5">AAA family ATPase</fullName>
    </submittedName>
</protein>
<dbReference type="SUPFAM" id="SSF52540">
    <property type="entry name" value="P-loop containing nucleoside triphosphate hydrolases"/>
    <property type="match status" value="1"/>
</dbReference>
<evidence type="ECO:0000313" key="5">
    <source>
        <dbReference type="EMBL" id="AWH97607.1"/>
    </source>
</evidence>
<sequence length="257" mass="28280">MSEFVVSRISAAAERLKLPHTAASAADAAARAEQAQLGYLDFLDQLLEEEVTHRESGRFRNALKLSGLPHHKTLEDFDFAFQPGIDARRLKDLAAMEFVERKANVALLGPPGVGKTHIAVALAVTACRAGHSIYYTTLDELVRKLRKADNLGTLPKQLSSLARPSLLVIDEVGYLPLSRAEANMFFQLISRRYEKGSTIITSNKTFAEWGTVLGDEVLATAILDRYLHHCEVIAINGPSYRLKDRADLVSNAEDPAP</sequence>
<name>A0AAD0JVQ6_9ACTN</name>
<proteinExistence type="inferred from homology"/>
<keyword evidence="5" id="KW-0614">Plasmid</keyword>
<accession>A0AAD0JVQ6</accession>
<evidence type="ECO:0000256" key="1">
    <source>
        <dbReference type="ARBA" id="ARBA00008059"/>
    </source>
</evidence>
<evidence type="ECO:0000256" key="3">
    <source>
        <dbReference type="ARBA" id="ARBA00022840"/>
    </source>
</evidence>
<dbReference type="GO" id="GO:0005524">
    <property type="term" value="F:ATP binding"/>
    <property type="evidence" value="ECO:0007669"/>
    <property type="project" value="UniProtKB-KW"/>
</dbReference>
<gene>
    <name evidence="5" type="ORF">A6048_17870</name>
</gene>